<keyword evidence="7" id="KW-0413">Isomerase</keyword>
<dbReference type="PANTHER" id="PTHR43725">
    <property type="entry name" value="UDP-GLUCOSE 4-EPIMERASE"/>
    <property type="match status" value="1"/>
</dbReference>
<dbReference type="Pfam" id="PF00984">
    <property type="entry name" value="UDPG_MGDP_dh"/>
    <property type="match status" value="1"/>
</dbReference>
<dbReference type="Gene3D" id="3.90.25.10">
    <property type="entry name" value="UDP-galactose 4-epimerase, domain 1"/>
    <property type="match status" value="1"/>
</dbReference>
<evidence type="ECO:0000256" key="1">
    <source>
        <dbReference type="ARBA" id="ARBA00000083"/>
    </source>
</evidence>
<organism evidence="9 10">
    <name type="scientific">Symbiodinium pilosum</name>
    <name type="common">Dinoflagellate</name>
    <dbReference type="NCBI Taxonomy" id="2952"/>
    <lineage>
        <taxon>Eukaryota</taxon>
        <taxon>Sar</taxon>
        <taxon>Alveolata</taxon>
        <taxon>Dinophyceae</taxon>
        <taxon>Suessiales</taxon>
        <taxon>Symbiodiniaceae</taxon>
        <taxon>Symbiodinium</taxon>
    </lineage>
</organism>
<dbReference type="InterPro" id="IPR036220">
    <property type="entry name" value="UDP-Glc/GDP-Man_DH_C_sf"/>
</dbReference>
<dbReference type="InterPro" id="IPR001732">
    <property type="entry name" value="UDP-Glc/GDP-Man_DH_N"/>
</dbReference>
<comment type="catalytic activity">
    <reaction evidence="1">
        <text>UDP-alpha-D-glucose = UDP-alpha-D-galactose</text>
        <dbReference type="Rhea" id="RHEA:22168"/>
        <dbReference type="ChEBI" id="CHEBI:58885"/>
        <dbReference type="ChEBI" id="CHEBI:66914"/>
        <dbReference type="EC" id="5.1.3.2"/>
    </reaction>
</comment>
<name>A0A812NJ69_SYMPI</name>
<dbReference type="PIRSF" id="PIRSF000124">
    <property type="entry name" value="UDPglc_GDPman_dh"/>
    <property type="match status" value="1"/>
</dbReference>
<evidence type="ECO:0000256" key="6">
    <source>
        <dbReference type="ARBA" id="ARBA00023027"/>
    </source>
</evidence>
<dbReference type="InterPro" id="IPR008927">
    <property type="entry name" value="6-PGluconate_DH-like_C_sf"/>
</dbReference>
<feature type="domain" description="UDP-glucose/GDP-mannose dehydrogenase C-terminal" evidence="8">
    <location>
        <begin position="227"/>
        <end position="312"/>
    </location>
</feature>
<dbReference type="PANTHER" id="PTHR43725:SF47">
    <property type="entry name" value="UDP-GLUCOSE 4-EPIMERASE"/>
    <property type="match status" value="1"/>
</dbReference>
<evidence type="ECO:0000313" key="10">
    <source>
        <dbReference type="Proteomes" id="UP000649617"/>
    </source>
</evidence>
<dbReference type="InterPro" id="IPR016040">
    <property type="entry name" value="NAD(P)-bd_dom"/>
</dbReference>
<dbReference type="InterPro" id="IPR036291">
    <property type="entry name" value="NAD(P)-bd_dom_sf"/>
</dbReference>
<dbReference type="Proteomes" id="UP000649617">
    <property type="component" value="Unassembled WGS sequence"/>
</dbReference>
<comment type="pathway">
    <text evidence="3">Carbohydrate metabolism; galactose metabolism.</text>
</comment>
<proteinExistence type="predicted"/>
<dbReference type="InterPro" id="IPR005886">
    <property type="entry name" value="UDP_G4E"/>
</dbReference>
<dbReference type="InterPro" id="IPR014026">
    <property type="entry name" value="UDP-Glc/GDP-Man_DH_dimer"/>
</dbReference>
<dbReference type="AlphaFoldDB" id="A0A812NJ69"/>
<evidence type="ECO:0000256" key="5">
    <source>
        <dbReference type="ARBA" id="ARBA00023002"/>
    </source>
</evidence>
<dbReference type="SUPFAM" id="SSF48179">
    <property type="entry name" value="6-phosphogluconate dehydrogenase C-terminal domain-like"/>
    <property type="match status" value="1"/>
</dbReference>
<reference evidence="9" key="1">
    <citation type="submission" date="2021-02" db="EMBL/GenBank/DDBJ databases">
        <authorList>
            <person name="Dougan E. K."/>
            <person name="Rhodes N."/>
            <person name="Thang M."/>
            <person name="Chan C."/>
        </authorList>
    </citation>
    <scope>NUCLEOTIDE SEQUENCE</scope>
</reference>
<dbReference type="Pfam" id="PF03720">
    <property type="entry name" value="UDPG_MGDP_dh_C"/>
    <property type="match status" value="1"/>
</dbReference>
<dbReference type="GO" id="GO:0005829">
    <property type="term" value="C:cytosol"/>
    <property type="evidence" value="ECO:0007669"/>
    <property type="project" value="TreeGrafter"/>
</dbReference>
<keyword evidence="5" id="KW-0560">Oxidoreductase</keyword>
<evidence type="ECO:0000256" key="2">
    <source>
        <dbReference type="ARBA" id="ARBA00001911"/>
    </source>
</evidence>
<dbReference type="InterPro" id="IPR028359">
    <property type="entry name" value="UDP_ManNAc/GlcNAc_DH"/>
</dbReference>
<dbReference type="CDD" id="cd05247">
    <property type="entry name" value="UDP_G4E_1_SDR_e"/>
    <property type="match status" value="1"/>
</dbReference>
<dbReference type="SMART" id="SM00984">
    <property type="entry name" value="UDPG_MGDP_dh_C"/>
    <property type="match status" value="1"/>
</dbReference>
<dbReference type="SUPFAM" id="SSF51735">
    <property type="entry name" value="NAD(P)-binding Rossmann-fold domains"/>
    <property type="match status" value="3"/>
</dbReference>
<evidence type="ECO:0000313" key="9">
    <source>
        <dbReference type="EMBL" id="CAE7313437.1"/>
    </source>
</evidence>
<keyword evidence="10" id="KW-1185">Reference proteome</keyword>
<sequence>MSACLPLIQASRAIGSVISTGDVVIYESTVYPGATEEVCIPEIEAVSGLTFNVDFFAGYSPERINPGDKTHRIVNIVKVTSGSTPDVADFVDQLYASIITQARTHKASSIRVAEAAKVIENTQRDLNIALINELAMIFERLDIDTEEVLQAAGTKWNFLPFRPGLVGGHCIGVDPYYLTYKAQACGYHPEVILAGRRINDQMGEYIAGRVIKLMAKKSINPVGAKVLVLGLAFKENCPDIRNTKVIDLIGALGEYNVDIDVYDPWVDDAEAQQAYDLKMTDTLTPAHYDEVILAVAHEEFQRMGVEGKTLVRVLITGVAGFIGSTTAHRLLERGDEVIGIDDLNDYYDVNLKKARLARLREKPGFSFHKLDIADATAFKQVYQSAAPQRIVHLAAQAGVRYSLENPQAYIDANITGFLNVLEAARHIGSEHLVFASTSSVYGSHTNMPFSVHDGVDHPVSLYAATKKSNELMAHTYAHLFDLPVTGLRFFTVYGPWGRPDMADEAWNPAKPDPATSKDALGIKAIRNLMPLQPGDVPDTAADVSDLVHDMGYQPQTQIAYMQQDKDQTILVTGGAGYIGSHMCVELLQAGHNVLVLDDLSNSSEKSLQAVERITQKSLSFVQGDIRDADLLKNLFAENNIHAVLHFAGLKAVGESVAEPIRYYDVNLNGTLKLIEAMAQAQCKTLVFSSSATVYGMPEKMPIEEDTSTGAINPYGRSKLMVEQALMDLHQSDPSWRIALLRYFNPVGAHASGEIGEDPNDVPNNLMPFISQVAVGRRDKLSVFGDDYDTPDGTGVRDYIHVVDLARGHLKALQYLAQGPTLGVFNLGTGNGYSVLEAIKAFEAASGTSIAYEVVERREGDAAVSYADPQKAQRELGWQAEYDLARMCEDVWRWQKKHPNGFSD</sequence>
<dbReference type="OrthoDB" id="9402762at2759"/>
<dbReference type="InterPro" id="IPR017476">
    <property type="entry name" value="UDP-Glc/GDP-Man"/>
</dbReference>
<comment type="caution">
    <text evidence="9">The sequence shown here is derived from an EMBL/GenBank/DDBJ whole genome shotgun (WGS) entry which is preliminary data.</text>
</comment>
<dbReference type="Pfam" id="PF16363">
    <property type="entry name" value="GDP_Man_Dehyd"/>
    <property type="match status" value="2"/>
</dbReference>
<gene>
    <name evidence="9" type="primary">galE</name>
    <name evidence="9" type="ORF">SPIL2461_LOCUS7166</name>
</gene>
<dbReference type="EMBL" id="CAJNIZ010011112">
    <property type="protein sequence ID" value="CAE7313437.1"/>
    <property type="molecule type" value="Genomic_DNA"/>
</dbReference>
<dbReference type="GO" id="GO:0003978">
    <property type="term" value="F:UDP-glucose 4-epimerase activity"/>
    <property type="evidence" value="ECO:0007669"/>
    <property type="project" value="UniProtKB-EC"/>
</dbReference>
<accession>A0A812NJ69</accession>
<dbReference type="GO" id="GO:0051287">
    <property type="term" value="F:NAD binding"/>
    <property type="evidence" value="ECO:0007669"/>
    <property type="project" value="InterPro"/>
</dbReference>
<protein>
    <recommendedName>
        <fullName evidence="4">UDP-glucose 4-epimerase</fullName>
        <ecNumber evidence="4">5.1.3.2</ecNumber>
    </recommendedName>
</protein>
<comment type="cofactor">
    <cofactor evidence="2">
        <name>NAD(+)</name>
        <dbReference type="ChEBI" id="CHEBI:57540"/>
    </cofactor>
</comment>
<dbReference type="NCBIfam" id="TIGR03026">
    <property type="entry name" value="NDP-sugDHase"/>
    <property type="match status" value="1"/>
</dbReference>
<evidence type="ECO:0000259" key="8">
    <source>
        <dbReference type="SMART" id="SM00984"/>
    </source>
</evidence>
<keyword evidence="6" id="KW-0520">NAD</keyword>
<evidence type="ECO:0000256" key="3">
    <source>
        <dbReference type="ARBA" id="ARBA00004947"/>
    </source>
</evidence>
<dbReference type="InterPro" id="IPR014027">
    <property type="entry name" value="UDP-Glc/GDP-Man_DH_C"/>
</dbReference>
<evidence type="ECO:0000256" key="4">
    <source>
        <dbReference type="ARBA" id="ARBA00013189"/>
    </source>
</evidence>
<dbReference type="SUPFAM" id="SSF52413">
    <property type="entry name" value="UDP-glucose/GDP-mannose dehydrogenase C-terminal domain"/>
    <property type="match status" value="1"/>
</dbReference>
<dbReference type="Pfam" id="PF03721">
    <property type="entry name" value="UDPG_MGDP_dh_N"/>
    <property type="match status" value="1"/>
</dbReference>
<dbReference type="Gene3D" id="3.40.50.720">
    <property type="entry name" value="NAD(P)-binding Rossmann-like Domain"/>
    <property type="match status" value="4"/>
</dbReference>
<dbReference type="GO" id="GO:0006012">
    <property type="term" value="P:galactose metabolic process"/>
    <property type="evidence" value="ECO:0007669"/>
    <property type="project" value="InterPro"/>
</dbReference>
<evidence type="ECO:0000256" key="7">
    <source>
        <dbReference type="ARBA" id="ARBA00023235"/>
    </source>
</evidence>
<dbReference type="PIRSF" id="PIRSF500136">
    <property type="entry name" value="UDP_ManNAc_DH"/>
    <property type="match status" value="1"/>
</dbReference>
<dbReference type="NCBIfam" id="TIGR01179">
    <property type="entry name" value="galE"/>
    <property type="match status" value="1"/>
</dbReference>
<dbReference type="GO" id="GO:0016628">
    <property type="term" value="F:oxidoreductase activity, acting on the CH-CH group of donors, NAD or NADP as acceptor"/>
    <property type="evidence" value="ECO:0007669"/>
    <property type="project" value="InterPro"/>
</dbReference>
<dbReference type="GO" id="GO:0000271">
    <property type="term" value="P:polysaccharide biosynthetic process"/>
    <property type="evidence" value="ECO:0007669"/>
    <property type="project" value="InterPro"/>
</dbReference>
<dbReference type="EC" id="5.1.3.2" evidence="4"/>
<dbReference type="NCBIfam" id="NF007956">
    <property type="entry name" value="PRK10675.1"/>
    <property type="match status" value="1"/>
</dbReference>
<dbReference type="GO" id="GO:0016616">
    <property type="term" value="F:oxidoreductase activity, acting on the CH-OH group of donors, NAD or NADP as acceptor"/>
    <property type="evidence" value="ECO:0007669"/>
    <property type="project" value="InterPro"/>
</dbReference>